<accession>A0ABZ1BQF2</accession>
<dbReference type="RefSeq" id="WP_324669177.1">
    <property type="nucleotide sequence ID" value="NZ_CP141614.1"/>
</dbReference>
<proteinExistence type="predicted"/>
<reference evidence="4" key="1">
    <citation type="submission" date="2023-12" db="EMBL/GenBank/DDBJ databases">
        <title>Novel isolates from deep terrestrial aquifers shed light on the physiology and ecology of the class Limnochordia.</title>
        <authorList>
            <person name="Karnachuk O.V."/>
            <person name="Lukina A.P."/>
            <person name="Avakyan M.R."/>
            <person name="Kadnikov V."/>
            <person name="Begmatov S."/>
            <person name="Beletsky A.V."/>
            <person name="Mardanov A.V."/>
            <person name="Ravin N.V."/>
        </authorList>
    </citation>
    <scope>NUCLEOTIDE SEQUENCE [LARGE SCALE GENOMIC DNA]</scope>
    <source>
        <strain evidence="4">LN</strain>
    </source>
</reference>
<feature type="region of interest" description="Disordered" evidence="2">
    <location>
        <begin position="141"/>
        <end position="162"/>
    </location>
</feature>
<dbReference type="InterPro" id="IPR018699">
    <property type="entry name" value="DUF2203"/>
</dbReference>
<evidence type="ECO:0000313" key="4">
    <source>
        <dbReference type="Proteomes" id="UP001333102"/>
    </source>
</evidence>
<dbReference type="Pfam" id="PF09969">
    <property type="entry name" value="DUF2203"/>
    <property type="match status" value="1"/>
</dbReference>
<keyword evidence="1" id="KW-0175">Coiled coil</keyword>
<dbReference type="Proteomes" id="UP001333102">
    <property type="component" value="Chromosome"/>
</dbReference>
<name>A0ABZ1BQF2_9FIRM</name>
<protein>
    <submittedName>
        <fullName evidence="3">DUF2203 domain-containing protein</fullName>
    </submittedName>
</protein>
<feature type="coiled-coil region" evidence="1">
    <location>
        <begin position="29"/>
        <end position="90"/>
    </location>
</feature>
<dbReference type="PIRSF" id="PIRSF016498">
    <property type="entry name" value="UCP016498"/>
    <property type="match status" value="1"/>
</dbReference>
<organism evidence="3 4">
    <name type="scientific">Geochorda subterranea</name>
    <dbReference type="NCBI Taxonomy" id="3109564"/>
    <lineage>
        <taxon>Bacteria</taxon>
        <taxon>Bacillati</taxon>
        <taxon>Bacillota</taxon>
        <taxon>Limnochordia</taxon>
        <taxon>Limnochordales</taxon>
        <taxon>Geochordaceae</taxon>
        <taxon>Geochorda</taxon>
    </lineage>
</organism>
<sequence length="162" mass="18421">MSMWKGCDDPVAARRLFTVADANAMLPYLTEAMTELRRLYRESKAAHREIQLCEAVGQGPDGQWIMAVDHARATARLDHAVERMRALIEEVHSHGCQIKHLEVGLVDFPARLFGQDVLLCWKLGEPSVQYYHGPTDGYAGRRRIPSDILRRASRPRRSDPSR</sequence>
<keyword evidence="4" id="KW-1185">Reference proteome</keyword>
<dbReference type="EMBL" id="CP141614">
    <property type="protein sequence ID" value="WRP14796.1"/>
    <property type="molecule type" value="Genomic_DNA"/>
</dbReference>
<evidence type="ECO:0000256" key="2">
    <source>
        <dbReference type="SAM" id="MobiDB-lite"/>
    </source>
</evidence>
<evidence type="ECO:0000313" key="3">
    <source>
        <dbReference type="EMBL" id="WRP14796.1"/>
    </source>
</evidence>
<feature type="compositionally biased region" description="Basic and acidic residues" evidence="2">
    <location>
        <begin position="144"/>
        <end position="162"/>
    </location>
</feature>
<evidence type="ECO:0000256" key="1">
    <source>
        <dbReference type="SAM" id="Coils"/>
    </source>
</evidence>
<gene>
    <name evidence="3" type="ORF">VLY81_01090</name>
</gene>